<dbReference type="STRING" id="694573.A0A194VDH0"/>
<keyword evidence="4" id="KW-1185">Reference proteome</keyword>
<sequence length="245" mass="28041">MSQQMSFIVAFASVFGAAEAIRQTQARTRRQEHRSRKNNLLVHCTKSSRYSSELEGKHVTLSGDKLYIDTGTEYDVPFGHQFAGYFLPYAESQFEGLVSTISDDPPVMNWIYVDRQTYEVKFGTRAWAEPNFKGPFDCTRQDRRLTLGGWEGFVAVKEGNFWALYFDLEGDRLQSKVAEGTPVLEVELQRIEMRVPKPEKPKEEANGDEEKAEVPVKKANGHKEKHEETEEMPIRSVKLESPEVD</sequence>
<dbReference type="PANTHER" id="PTHR38049:SF2">
    <property type="entry name" value="RICIN B LECTIN DOMAIN-CONTAINING PROTEIN"/>
    <property type="match status" value="1"/>
</dbReference>
<evidence type="ECO:0000256" key="1">
    <source>
        <dbReference type="SAM" id="MobiDB-lite"/>
    </source>
</evidence>
<dbReference type="AlphaFoldDB" id="A0A194VDH0"/>
<accession>A0A194VDH0</accession>
<dbReference type="OrthoDB" id="3928002at2759"/>
<reference evidence="4" key="1">
    <citation type="submission" date="2014-12" db="EMBL/GenBank/DDBJ databases">
        <title>Genome Sequence of Valsa Canker Pathogens Uncovers a Specific Adaption of Colonization on Woody Bark.</title>
        <authorList>
            <person name="Yin Z."/>
            <person name="Liu H."/>
            <person name="Gao X."/>
            <person name="Li Z."/>
            <person name="Song N."/>
            <person name="Ke X."/>
            <person name="Dai Q."/>
            <person name="Wu Y."/>
            <person name="Sun Y."/>
            <person name="Xu J.-R."/>
            <person name="Kang Z.K."/>
            <person name="Wang L."/>
            <person name="Huang L."/>
        </authorList>
    </citation>
    <scope>NUCLEOTIDE SEQUENCE [LARGE SCALE GENOMIC DNA]</scope>
    <source>
        <strain evidence="4">SXYL134</strain>
    </source>
</reference>
<dbReference type="PANTHER" id="PTHR38049">
    <property type="entry name" value="RICIN B LECTIN DOMAIN-CONTAINING PROTEIN"/>
    <property type="match status" value="1"/>
</dbReference>
<keyword evidence="2" id="KW-0732">Signal</keyword>
<dbReference type="EMBL" id="KN714788">
    <property type="protein sequence ID" value="KUI61816.1"/>
    <property type="molecule type" value="Genomic_DNA"/>
</dbReference>
<protein>
    <submittedName>
        <fullName evidence="3">Uncharacterized protein</fullName>
    </submittedName>
</protein>
<proteinExistence type="predicted"/>
<name>A0A194VDH0_CYTMA</name>
<feature type="signal peptide" evidence="2">
    <location>
        <begin position="1"/>
        <end position="20"/>
    </location>
</feature>
<dbReference type="Proteomes" id="UP000078576">
    <property type="component" value="Unassembled WGS sequence"/>
</dbReference>
<evidence type="ECO:0000256" key="2">
    <source>
        <dbReference type="SAM" id="SignalP"/>
    </source>
</evidence>
<gene>
    <name evidence="3" type="ORF">VP1G_08972</name>
</gene>
<evidence type="ECO:0000313" key="4">
    <source>
        <dbReference type="Proteomes" id="UP000078576"/>
    </source>
</evidence>
<organism evidence="3 4">
    <name type="scientific">Cytospora mali</name>
    <name type="common">Apple Valsa canker fungus</name>
    <name type="synonym">Valsa mali</name>
    <dbReference type="NCBI Taxonomy" id="578113"/>
    <lineage>
        <taxon>Eukaryota</taxon>
        <taxon>Fungi</taxon>
        <taxon>Dikarya</taxon>
        <taxon>Ascomycota</taxon>
        <taxon>Pezizomycotina</taxon>
        <taxon>Sordariomycetes</taxon>
        <taxon>Sordariomycetidae</taxon>
        <taxon>Diaporthales</taxon>
        <taxon>Cytosporaceae</taxon>
        <taxon>Cytospora</taxon>
    </lineage>
</organism>
<feature type="region of interest" description="Disordered" evidence="1">
    <location>
        <begin position="194"/>
        <end position="245"/>
    </location>
</feature>
<evidence type="ECO:0000313" key="3">
    <source>
        <dbReference type="EMBL" id="KUI61816.1"/>
    </source>
</evidence>
<feature type="compositionally biased region" description="Basic and acidic residues" evidence="1">
    <location>
        <begin position="194"/>
        <end position="228"/>
    </location>
</feature>
<feature type="chain" id="PRO_5008266453" evidence="2">
    <location>
        <begin position="21"/>
        <end position="245"/>
    </location>
</feature>